<name>G5DE96_9CAUD</name>
<evidence type="ECO:0000313" key="1">
    <source>
        <dbReference type="EMBL" id="AEP83836.1"/>
    </source>
</evidence>
<reference evidence="1 2" key="1">
    <citation type="journal article" date="2011" name="J. Virol.">
        <title>Complete Genome Sequence of Salmonella Bacteriophage SPN3US.</title>
        <authorList>
            <person name="Lee J.H."/>
            <person name="Shin H."/>
            <person name="Kim H."/>
            <person name="Ryu S."/>
        </authorList>
    </citation>
    <scope>NUCLEOTIDE SEQUENCE [LARGE SCALE GENOMIC DNA]</scope>
</reference>
<sequence length="78" mass="8358">MDTVTAEVVRVTLDPCVDTRLISNAFGIRITQMGRANGRIRTVEISDYESGVNSSNFAALALTGLEPATFLKEAALPT</sequence>
<dbReference type="Proteomes" id="UP000008314">
    <property type="component" value="Segment"/>
</dbReference>
<keyword evidence="2" id="KW-1185">Reference proteome</keyword>
<protein>
    <submittedName>
        <fullName evidence="1">Uncharacterized protein</fullName>
    </submittedName>
</protein>
<organism evidence="1 2">
    <name type="scientific">Salmonella phage SPN3US</name>
    <dbReference type="NCBI Taxonomy" id="1090134"/>
    <lineage>
        <taxon>Viruses</taxon>
        <taxon>Duplodnaviria</taxon>
        <taxon>Heunggongvirae</taxon>
        <taxon>Uroviricota</taxon>
        <taxon>Caudoviricetes</taxon>
        <taxon>Chimalliviridae</taxon>
        <taxon>Seoulvirus</taxon>
        <taxon>Seoulvirus SPN3US</taxon>
    </lineage>
</organism>
<dbReference type="EMBL" id="JN641803">
    <property type="protein sequence ID" value="AEP83836.1"/>
    <property type="molecule type" value="Genomic_DNA"/>
</dbReference>
<evidence type="ECO:0000313" key="2">
    <source>
        <dbReference type="Proteomes" id="UP000008314"/>
    </source>
</evidence>
<dbReference type="GeneID" id="24667738"/>
<proteinExistence type="predicted"/>
<gene>
    <name evidence="1" type="ORF">SPN3US_0003</name>
</gene>
<accession>G5DE96</accession>
<dbReference type="RefSeq" id="YP_009153297.1">
    <property type="nucleotide sequence ID" value="NC_027402.1"/>
</dbReference>
<dbReference type="KEGG" id="vg:24667738"/>